<evidence type="ECO:0000313" key="1">
    <source>
        <dbReference type="EMBL" id="VFU19587.1"/>
    </source>
</evidence>
<dbReference type="EMBL" id="CAADRN010000390">
    <property type="protein sequence ID" value="VFU19587.1"/>
    <property type="molecule type" value="Genomic_DNA"/>
</dbReference>
<name>A0A485MDQ1_9ZZZZ</name>
<gene>
    <name evidence="1" type="ORF">SCFA_860004</name>
</gene>
<protein>
    <submittedName>
        <fullName evidence="1">Uncharacterized protein</fullName>
    </submittedName>
</protein>
<sequence length="47" mass="5354">MESIDTRGMKAAELTEEQFLQLRRMEQDLNDAAGNKGEIYLLAVTRP</sequence>
<accession>A0A485MDQ1</accession>
<reference evidence="1" key="1">
    <citation type="submission" date="2019-03" db="EMBL/GenBank/DDBJ databases">
        <authorList>
            <person name="Hao L."/>
        </authorList>
    </citation>
    <scope>NUCLEOTIDE SEQUENCE</scope>
</reference>
<dbReference type="AlphaFoldDB" id="A0A485MDQ1"/>
<proteinExistence type="predicted"/>
<organism evidence="1">
    <name type="scientific">anaerobic digester metagenome</name>
    <dbReference type="NCBI Taxonomy" id="1263854"/>
    <lineage>
        <taxon>unclassified sequences</taxon>
        <taxon>metagenomes</taxon>
        <taxon>ecological metagenomes</taxon>
    </lineage>
</organism>